<sequence length="172" mass="19607">MQTLKQVLEKNQPQIFSLNPAKNPASASTLKTNPKQETTSSTSTQQEAYDKRVDTLFLRFNAIYGALWLSAYNNEKALEAAKLEWADSIKEFDSQVLTFAVEKIKRTQQRPPVIPVFVELCISIQKSIKAREEALRAKPENHKRTDPQIVKSHIKEMMEKLTSPSVKEKKSC</sequence>
<organism evidence="2 3">
    <name type="scientific">Legionella pneumophila (strain Lens)</name>
    <dbReference type="NCBI Taxonomy" id="297245"/>
    <lineage>
        <taxon>Bacteria</taxon>
        <taxon>Pseudomonadati</taxon>
        <taxon>Pseudomonadota</taxon>
        <taxon>Gammaproteobacteria</taxon>
        <taxon>Legionellales</taxon>
        <taxon>Legionellaceae</taxon>
        <taxon>Legionella</taxon>
    </lineage>
</organism>
<proteinExistence type="predicted"/>
<dbReference type="AlphaFoldDB" id="Q5WXQ4"/>
<feature type="compositionally biased region" description="Polar residues" evidence="1">
    <location>
        <begin position="1"/>
        <end position="17"/>
    </location>
</feature>
<evidence type="ECO:0000256" key="1">
    <source>
        <dbReference type="SAM" id="MobiDB-lite"/>
    </source>
</evidence>
<feature type="compositionally biased region" description="Low complexity" evidence="1">
    <location>
        <begin position="36"/>
        <end position="46"/>
    </location>
</feature>
<accession>Q5WXQ4</accession>
<feature type="compositionally biased region" description="Polar residues" evidence="1">
    <location>
        <begin position="25"/>
        <end position="35"/>
    </location>
</feature>
<evidence type="ECO:0000313" key="3">
    <source>
        <dbReference type="Proteomes" id="UP000002517"/>
    </source>
</evidence>
<reference evidence="2 3" key="1">
    <citation type="journal article" date="2004" name="Nat. Genet.">
        <title>Evidence in the Legionella pneumophila genome for exploitation of host cell functions and high genome plasticity.</title>
        <authorList>
            <person name="Cazalet C."/>
            <person name="Rusniok C."/>
            <person name="Bruggemann H."/>
            <person name="Zidane N."/>
            <person name="Magnier A."/>
            <person name="Ma L."/>
            <person name="Tichit M."/>
            <person name="Jarraud S."/>
            <person name="Bouchier C."/>
            <person name="Vandenesch F."/>
            <person name="Kunst F."/>
            <person name="Etienne J."/>
            <person name="Glaser P."/>
            <person name="Buchrieser C."/>
        </authorList>
    </citation>
    <scope>NUCLEOTIDE SEQUENCE [LARGE SCALE GENOMIC DNA]</scope>
    <source>
        <strain evidence="2 3">Lens</strain>
    </source>
</reference>
<dbReference type="HOGENOM" id="CLU_132593_0_0_6"/>
<dbReference type="Proteomes" id="UP000002517">
    <property type="component" value="Chromosome"/>
</dbReference>
<evidence type="ECO:0008006" key="4">
    <source>
        <dbReference type="Google" id="ProtNLM"/>
    </source>
</evidence>
<protein>
    <recommendedName>
        <fullName evidence="4">Legionella vir region protein</fullName>
    </recommendedName>
</protein>
<gene>
    <name evidence="2" type="ordered locus">lpl1037</name>
</gene>
<feature type="region of interest" description="Disordered" evidence="1">
    <location>
        <begin position="1"/>
        <end position="46"/>
    </location>
</feature>
<dbReference type="EMBL" id="CR628337">
    <property type="protein sequence ID" value="CAH15272.1"/>
    <property type="molecule type" value="Genomic_DNA"/>
</dbReference>
<dbReference type="KEGG" id="lpf:lpl1037"/>
<dbReference type="LegioList" id="lpl1037"/>
<name>Q5WXQ4_LEGPL</name>
<evidence type="ECO:0000313" key="2">
    <source>
        <dbReference type="EMBL" id="CAH15272.1"/>
    </source>
</evidence>